<evidence type="ECO:0000313" key="4">
    <source>
        <dbReference type="EMBL" id="KKL22504.1"/>
    </source>
</evidence>
<comment type="caution">
    <text evidence="4">The sequence shown here is derived from an EMBL/GenBank/DDBJ whole genome shotgun (WGS) entry which is preliminary data.</text>
</comment>
<feature type="domain" description="Phage capsid-like C-terminal" evidence="3">
    <location>
        <begin position="10"/>
        <end position="273"/>
    </location>
</feature>
<dbReference type="AlphaFoldDB" id="A0A0F9BKT0"/>
<accession>A0A0F9BKT0</accession>
<reference evidence="4" key="1">
    <citation type="journal article" date="2015" name="Nature">
        <title>Complex archaea that bridge the gap between prokaryotes and eukaryotes.</title>
        <authorList>
            <person name="Spang A."/>
            <person name="Saw J.H."/>
            <person name="Jorgensen S.L."/>
            <person name="Zaremba-Niedzwiedzka K."/>
            <person name="Martijn J."/>
            <person name="Lind A.E."/>
            <person name="van Eijk R."/>
            <person name="Schleper C."/>
            <person name="Guy L."/>
            <person name="Ettema T.J."/>
        </authorList>
    </citation>
    <scope>NUCLEOTIDE SEQUENCE</scope>
</reference>
<evidence type="ECO:0000256" key="1">
    <source>
        <dbReference type="ARBA" id="ARBA00004328"/>
    </source>
</evidence>
<sequence>STVYEPLYVPGIIGPGERQLRVRDLLPRNRTSQNQVFYISETALTDNAGPQTGLGITKGETTFQITVASETVRTLAHFIQIPLQLLDDIPGLEDYTNGRMMFLLDQEEEDQLLYGNNVGQNLNGLITQATAFDTTLTTDLGVSNVTDIDRLRAAIAQVHVAEYPTTGIVMHTYNWASIELEKDSQGRYIFAQPQNSATPRMWGLPVVATTGIQSPDFLVGAFQLGAAIWDRQEGNIMISTEDSDNFQKNMATLRAEERICLTVYRTASFVQGDFDATIT</sequence>
<organism evidence="4">
    <name type="scientific">marine sediment metagenome</name>
    <dbReference type="NCBI Taxonomy" id="412755"/>
    <lineage>
        <taxon>unclassified sequences</taxon>
        <taxon>metagenomes</taxon>
        <taxon>ecological metagenomes</taxon>
    </lineage>
</organism>
<feature type="non-terminal residue" evidence="4">
    <location>
        <position position="1"/>
    </location>
</feature>
<evidence type="ECO:0000259" key="3">
    <source>
        <dbReference type="Pfam" id="PF05065"/>
    </source>
</evidence>
<protein>
    <recommendedName>
        <fullName evidence="3">Phage capsid-like C-terminal domain-containing protein</fullName>
    </recommendedName>
</protein>
<name>A0A0F9BKT0_9ZZZZ</name>
<dbReference type="InterPro" id="IPR054612">
    <property type="entry name" value="Phage_capsid-like_C"/>
</dbReference>
<comment type="subcellular location">
    <subcellularLocation>
        <location evidence="1">Virion</location>
    </subcellularLocation>
</comment>
<keyword evidence="2" id="KW-0946">Virion</keyword>
<dbReference type="InterPro" id="IPR024455">
    <property type="entry name" value="Phage_capsid"/>
</dbReference>
<evidence type="ECO:0000256" key="2">
    <source>
        <dbReference type="ARBA" id="ARBA00022844"/>
    </source>
</evidence>
<dbReference type="NCBIfam" id="TIGR01554">
    <property type="entry name" value="major_cap_HK97"/>
    <property type="match status" value="1"/>
</dbReference>
<dbReference type="EMBL" id="LAZR01037324">
    <property type="protein sequence ID" value="KKL22504.1"/>
    <property type="molecule type" value="Genomic_DNA"/>
</dbReference>
<proteinExistence type="predicted"/>
<dbReference type="GO" id="GO:0044423">
    <property type="term" value="C:virion component"/>
    <property type="evidence" value="ECO:0007669"/>
    <property type="project" value="UniProtKB-KW"/>
</dbReference>
<gene>
    <name evidence="4" type="ORF">LCGC14_2434790</name>
</gene>
<dbReference type="Gene3D" id="3.30.2400.10">
    <property type="entry name" value="Major capsid protein gp5"/>
    <property type="match status" value="1"/>
</dbReference>
<dbReference type="SUPFAM" id="SSF56563">
    <property type="entry name" value="Major capsid protein gp5"/>
    <property type="match status" value="1"/>
</dbReference>
<dbReference type="Gene3D" id="3.30.2320.10">
    <property type="entry name" value="hypothetical protein PF0899 domain"/>
    <property type="match status" value="1"/>
</dbReference>
<dbReference type="Pfam" id="PF05065">
    <property type="entry name" value="Phage_capsid"/>
    <property type="match status" value="1"/>
</dbReference>